<sequence>MALADIRRVRAPLGVLEIRVFLVQWDLVISHFPPMSFLTPQWLHLLWLGLIPVALYLFRRKAKRVRVSTLLFFRSLAREHQESAWLRRLKRLLSLLLTLLVILMAVLALGRPYREAGGEVPRSLVVMLDRSASMAAVDGEGMSRLEVAKGLLRERLKALPDNVITSLVVYDGKVEVAQSRSTNRRELLRLVNEVRVVPVEDKVDGALAVAKRLGALDAPSQIWHVSDRAAEGAVGDEDSKYRFVDVALKQGEAVNVGITAFQIRPAPMARNRYEAFVEVAASGSNAGLVQVTLETRLDGRPVQLRELEMAPGSSSRLVLPLDGGRGQRLEMEAKAKGDVLAWDNLVMSPLPEVRPLVVAWLAKEPDPFTELALSSLLAEERIQVLKGGEKDWPLKDKPDLYVFENWVPETWPTDRPALVLNPPTASGPVLARRLDLAVPHEAVRAVQPEHPLLFRVVNARVAVTQTTVLNVAETLETLWMAGNEPVLVAGEANGQRLVITAFQPSKSEQLALLPAFPLLVGNAIYWCVEGSGDAMGLRAKHTGGMAEVKPGEVKWQWWDGNEFGETMVEAKSGWLALDRVGLFEDGGGVMGSSLLLSARESEVPVAVAKESVIVEDGEKERWAVGGSWWAVLLWGVLGMLLLESWLFHREAVY</sequence>
<dbReference type="PANTHER" id="PTHR37464">
    <property type="entry name" value="BLL2463 PROTEIN"/>
    <property type="match status" value="1"/>
</dbReference>
<feature type="transmembrane region" description="Helical" evidence="1">
    <location>
        <begin position="41"/>
        <end position="58"/>
    </location>
</feature>
<dbReference type="Proteomes" id="UP000306196">
    <property type="component" value="Unassembled WGS sequence"/>
</dbReference>
<proteinExistence type="predicted"/>
<keyword evidence="1" id="KW-0812">Transmembrane</keyword>
<dbReference type="Pfam" id="PF07584">
    <property type="entry name" value="BatA"/>
    <property type="match status" value="1"/>
</dbReference>
<feature type="transmembrane region" description="Helical" evidence="1">
    <location>
        <begin position="628"/>
        <end position="647"/>
    </location>
</feature>
<feature type="domain" description="VWFA" evidence="3">
    <location>
        <begin position="124"/>
        <end position="227"/>
    </location>
</feature>
<dbReference type="SUPFAM" id="SSF53300">
    <property type="entry name" value="vWA-like"/>
    <property type="match status" value="1"/>
</dbReference>
<keyword evidence="1" id="KW-0472">Membrane</keyword>
<organism evidence="4 5">
    <name type="scientific">Phragmitibacter flavus</name>
    <dbReference type="NCBI Taxonomy" id="2576071"/>
    <lineage>
        <taxon>Bacteria</taxon>
        <taxon>Pseudomonadati</taxon>
        <taxon>Verrucomicrobiota</taxon>
        <taxon>Verrucomicrobiia</taxon>
        <taxon>Verrucomicrobiales</taxon>
        <taxon>Verrucomicrobiaceae</taxon>
        <taxon>Phragmitibacter</taxon>
    </lineage>
</organism>
<dbReference type="InterPro" id="IPR002035">
    <property type="entry name" value="VWF_A"/>
</dbReference>
<evidence type="ECO:0000259" key="3">
    <source>
        <dbReference type="Pfam" id="PF13519"/>
    </source>
</evidence>
<evidence type="ECO:0000256" key="1">
    <source>
        <dbReference type="SAM" id="Phobius"/>
    </source>
</evidence>
<keyword evidence="1" id="KW-1133">Transmembrane helix</keyword>
<feature type="transmembrane region" description="Helical" evidence="1">
    <location>
        <begin position="92"/>
        <end position="113"/>
    </location>
</feature>
<dbReference type="Gene3D" id="3.40.50.410">
    <property type="entry name" value="von Willebrand factor, type A domain"/>
    <property type="match status" value="1"/>
</dbReference>
<gene>
    <name evidence="4" type="ORF">FEM03_10590</name>
</gene>
<feature type="domain" description="Aerotolerance regulator N-terminal" evidence="2">
    <location>
        <begin position="35"/>
        <end position="112"/>
    </location>
</feature>
<reference evidence="4 5" key="1">
    <citation type="submission" date="2019-05" db="EMBL/GenBank/DDBJ databases">
        <title>Verrucobacter flavum gen. nov., sp. nov. a new member of the family Verrucomicrobiaceae.</title>
        <authorList>
            <person name="Szuroczki S."/>
            <person name="Abbaszade G."/>
            <person name="Szabo A."/>
            <person name="Felfoldi T."/>
            <person name="Schumann P."/>
            <person name="Boka K."/>
            <person name="Keki Z."/>
            <person name="Toumi M."/>
            <person name="Toth E."/>
        </authorList>
    </citation>
    <scope>NUCLEOTIDE SEQUENCE [LARGE SCALE GENOMIC DNA]</scope>
    <source>
        <strain evidence="4 5">MG-N-17</strain>
    </source>
</reference>
<evidence type="ECO:0000259" key="2">
    <source>
        <dbReference type="Pfam" id="PF07584"/>
    </source>
</evidence>
<dbReference type="InterPro" id="IPR036465">
    <property type="entry name" value="vWFA_dom_sf"/>
</dbReference>
<name>A0A5R8KGM7_9BACT</name>
<protein>
    <submittedName>
        <fullName evidence="4">VWA domain-containing protein</fullName>
    </submittedName>
</protein>
<dbReference type="InterPro" id="IPR024163">
    <property type="entry name" value="Aerotolerance_reg_N"/>
</dbReference>
<evidence type="ECO:0000313" key="5">
    <source>
        <dbReference type="Proteomes" id="UP000306196"/>
    </source>
</evidence>
<dbReference type="OrthoDB" id="9780136at2"/>
<dbReference type="PANTHER" id="PTHR37464:SF1">
    <property type="entry name" value="BLL2463 PROTEIN"/>
    <property type="match status" value="1"/>
</dbReference>
<dbReference type="AlphaFoldDB" id="A0A5R8KGM7"/>
<evidence type="ECO:0000313" key="4">
    <source>
        <dbReference type="EMBL" id="TLD70749.1"/>
    </source>
</evidence>
<dbReference type="EMBL" id="VAUV01000007">
    <property type="protein sequence ID" value="TLD70749.1"/>
    <property type="molecule type" value="Genomic_DNA"/>
</dbReference>
<keyword evidence="5" id="KW-1185">Reference proteome</keyword>
<comment type="caution">
    <text evidence="4">The sequence shown here is derived from an EMBL/GenBank/DDBJ whole genome shotgun (WGS) entry which is preliminary data.</text>
</comment>
<dbReference type="Pfam" id="PF13519">
    <property type="entry name" value="VWA_2"/>
    <property type="match status" value="1"/>
</dbReference>
<accession>A0A5R8KGM7</accession>